<protein>
    <recommendedName>
        <fullName evidence="1">DUF6598 domain-containing protein</fullName>
    </recommendedName>
</protein>
<accession>A0A1D6FPH5</accession>
<dbReference type="InterPro" id="IPR046533">
    <property type="entry name" value="DUF6598"/>
</dbReference>
<dbReference type="EMBL" id="CM000784">
    <property type="protein sequence ID" value="AQK93526.1"/>
    <property type="molecule type" value="Genomic_DNA"/>
</dbReference>
<gene>
    <name evidence="2" type="ORF">ZEAMMB73_Zm00001d010149</name>
</gene>
<organism evidence="2">
    <name type="scientific">Zea mays</name>
    <name type="common">Maize</name>
    <dbReference type="NCBI Taxonomy" id="4577"/>
    <lineage>
        <taxon>Eukaryota</taxon>
        <taxon>Viridiplantae</taxon>
        <taxon>Streptophyta</taxon>
        <taxon>Embryophyta</taxon>
        <taxon>Tracheophyta</taxon>
        <taxon>Spermatophyta</taxon>
        <taxon>Magnoliopsida</taxon>
        <taxon>Liliopsida</taxon>
        <taxon>Poales</taxon>
        <taxon>Poaceae</taxon>
        <taxon>PACMAD clade</taxon>
        <taxon>Panicoideae</taxon>
        <taxon>Andropogonodae</taxon>
        <taxon>Andropogoneae</taxon>
        <taxon>Tripsacinae</taxon>
        <taxon>Zea</taxon>
    </lineage>
</organism>
<evidence type="ECO:0000313" key="2">
    <source>
        <dbReference type="EMBL" id="AQK93526.1"/>
    </source>
</evidence>
<reference evidence="2" key="1">
    <citation type="submission" date="2015-12" db="EMBL/GenBank/DDBJ databases">
        <title>Update maize B73 reference genome by single molecule sequencing technologies.</title>
        <authorList>
            <consortium name="Maize Genome Sequencing Project"/>
            <person name="Ware D."/>
        </authorList>
    </citation>
    <scope>NUCLEOTIDE SEQUENCE</scope>
    <source>
        <tissue evidence="2">Seedling</tissue>
    </source>
</reference>
<sequence>MAEGETSAEEKRRWTGPPEAQELEETKRRRTGPPEAQELEERLDSLRDKIAAARLVAGSRFGEEQRRSLLQEWLRLASAKLDLDLSGMSEFDRSAEALPWLMPPEEADKRTTHTRQGGEYLNSICCVGNIYTFDHTEESPVGPMRFTNRPWQDKMCVNCASINILSVKIACSDIDFPIQVYGTVVARDCIDYKCVYLFRRDNDHCQLISSNEESLILTGPKRGLALWYDADYVQTDLWVKDRQGHCKQFSKGIVRIPGNQVFDKCEPETVSLATRLSTVDVTYDVVECAVEATVAAEVTQGEFYGAMTAHTTRSKRRIVLFDSQVGGDKCHGLIQLMRPVVSVSVMDKLKIFATTAAGVSTGVEVTPRWNGGHEFVLTLGDATICVKVTWSMVDPRL</sequence>
<dbReference type="Pfam" id="PF20241">
    <property type="entry name" value="DUF6598"/>
    <property type="match status" value="1"/>
</dbReference>
<dbReference type="ExpressionAtlas" id="A0A1D6FPH5">
    <property type="expression patterns" value="baseline and differential"/>
</dbReference>
<dbReference type="PANTHER" id="PTHR33065:SF93">
    <property type="entry name" value="DUF6598 DOMAIN-CONTAINING PROTEIN"/>
    <property type="match status" value="1"/>
</dbReference>
<dbReference type="AlphaFoldDB" id="A0A1D6FPH5"/>
<dbReference type="OMA" id="WECAGLE"/>
<proteinExistence type="predicted"/>
<dbReference type="PANTHER" id="PTHR33065">
    <property type="entry name" value="OS07G0486400 PROTEIN"/>
    <property type="match status" value="1"/>
</dbReference>
<name>A0A1D6FPH5_MAIZE</name>
<evidence type="ECO:0000259" key="1">
    <source>
        <dbReference type="Pfam" id="PF20241"/>
    </source>
</evidence>
<feature type="domain" description="DUF6598" evidence="1">
    <location>
        <begin position="162"/>
        <end position="388"/>
    </location>
</feature>